<keyword evidence="3" id="KW-1185">Reference proteome</keyword>
<dbReference type="OrthoDB" id="348443at2759"/>
<dbReference type="Proteomes" id="UP000030744">
    <property type="component" value="Unassembled WGS sequence"/>
</dbReference>
<dbReference type="GeneID" id="25381912"/>
<organism evidence="2 3">
    <name type="scientific">Eimeria mitis</name>
    <dbReference type="NCBI Taxonomy" id="44415"/>
    <lineage>
        <taxon>Eukaryota</taxon>
        <taxon>Sar</taxon>
        <taxon>Alveolata</taxon>
        <taxon>Apicomplexa</taxon>
        <taxon>Conoidasida</taxon>
        <taxon>Coccidia</taxon>
        <taxon>Eucoccidiorida</taxon>
        <taxon>Eimeriorina</taxon>
        <taxon>Eimeriidae</taxon>
        <taxon>Eimeria</taxon>
    </lineage>
</organism>
<dbReference type="AlphaFoldDB" id="U6KBW8"/>
<feature type="region of interest" description="Disordered" evidence="1">
    <location>
        <begin position="176"/>
        <end position="197"/>
    </location>
</feature>
<dbReference type="EMBL" id="HG688619">
    <property type="protein sequence ID" value="CDJ35510.1"/>
    <property type="molecule type" value="Genomic_DNA"/>
</dbReference>
<evidence type="ECO:0000313" key="2">
    <source>
        <dbReference type="EMBL" id="CDJ35510.1"/>
    </source>
</evidence>
<evidence type="ECO:0000256" key="1">
    <source>
        <dbReference type="SAM" id="MobiDB-lite"/>
    </source>
</evidence>
<dbReference type="VEuPathDB" id="ToxoDB:EMH_0074240"/>
<accession>U6KBW8</accession>
<reference evidence="2" key="1">
    <citation type="submission" date="2013-10" db="EMBL/GenBank/DDBJ databases">
        <title>Genomic analysis of the causative agents of coccidiosis in chickens.</title>
        <authorList>
            <person name="Reid A.J."/>
            <person name="Blake D."/>
            <person name="Billington K."/>
            <person name="Browne H."/>
            <person name="Dunn M."/>
            <person name="Hung S."/>
            <person name="Kawahara F."/>
            <person name="Miranda-Saavedra D."/>
            <person name="Mourier T."/>
            <person name="Nagra H."/>
            <person name="Otto T.D."/>
            <person name="Rawlings N."/>
            <person name="Sanchez A."/>
            <person name="Sanders M."/>
            <person name="Subramaniam C."/>
            <person name="Tay Y."/>
            <person name="Dear P."/>
            <person name="Doerig C."/>
            <person name="Gruber A."/>
            <person name="Parkinson J."/>
            <person name="Shirley M."/>
            <person name="Wan K.L."/>
            <person name="Berriman M."/>
            <person name="Tomley F."/>
            <person name="Pain A."/>
        </authorList>
    </citation>
    <scope>NUCLEOTIDE SEQUENCE [LARGE SCALE GENOMIC DNA]</scope>
    <source>
        <strain evidence="2">Houghton</strain>
    </source>
</reference>
<proteinExistence type="predicted"/>
<protein>
    <submittedName>
        <fullName evidence="2">Uncharacterized protein</fullName>
    </submittedName>
</protein>
<sequence length="238" mass="25506">MEPRPAGHGVKRIWETASEEELQDLSKFQEEGGFSLDAEGAAMEDSLSTPLDDLIEEILAEGSSVQVDSWLVDPALEVPASLLFEGGKEEGTGHFQDSPEAGTSRGADSTILATTLVVPPPASSGAVNLGTVQQFSQQIAWTATGQSPSPSSVWTSQDARILDHWTQSASFVSPSVEAEQTRISGTTRGPPSHLREPVESGLQVSHRDLRLHVNQPFVSILSTEPLICFQGWFQGPST</sequence>
<dbReference type="RefSeq" id="XP_013358088.1">
    <property type="nucleotide sequence ID" value="XM_013502634.1"/>
</dbReference>
<reference evidence="2" key="2">
    <citation type="submission" date="2013-10" db="EMBL/GenBank/DDBJ databases">
        <authorList>
            <person name="Aslett M."/>
        </authorList>
    </citation>
    <scope>NUCLEOTIDE SEQUENCE [LARGE SCALE GENOMIC DNA]</scope>
    <source>
        <strain evidence="2">Houghton</strain>
    </source>
</reference>
<name>U6KBW8_9EIME</name>
<evidence type="ECO:0000313" key="3">
    <source>
        <dbReference type="Proteomes" id="UP000030744"/>
    </source>
</evidence>
<gene>
    <name evidence="2" type="ORF">EMH_0074240</name>
</gene>
<feature type="region of interest" description="Disordered" evidence="1">
    <location>
        <begin position="87"/>
        <end position="106"/>
    </location>
</feature>